<evidence type="ECO:0000313" key="2">
    <source>
        <dbReference type="Proteomes" id="UP000268696"/>
    </source>
</evidence>
<evidence type="ECO:0000313" key="1">
    <source>
        <dbReference type="EMBL" id="AZE53625.1"/>
    </source>
</evidence>
<dbReference type="Pfam" id="PF14354">
    <property type="entry name" value="Lar_restr_allev"/>
    <property type="match status" value="1"/>
</dbReference>
<sequence>MPEELTETEILADAMGLLPCPMCGSEAKVSTPYGVQCVICKGCHLTISDHDGRGAIRKWNTRLPIAGAHGWKLVPVVPTSAMRLAGKRCDKTELRIYQAMVNAAP</sequence>
<dbReference type="AlphaFoldDB" id="A0A3G7U2M4"/>
<accession>A0A3G7U2M4</accession>
<protein>
    <submittedName>
        <fullName evidence="1">Uncharacterized protein</fullName>
    </submittedName>
</protein>
<name>A0A3G7U2M4_9PSED</name>
<gene>
    <name evidence="1" type="ORF">C4K03_1454</name>
</gene>
<organism evidence="1 2">
    <name type="scientific">Pseudomonas synxantha</name>
    <dbReference type="NCBI Taxonomy" id="47883"/>
    <lineage>
        <taxon>Bacteria</taxon>
        <taxon>Pseudomonadati</taxon>
        <taxon>Pseudomonadota</taxon>
        <taxon>Gammaproteobacteria</taxon>
        <taxon>Pseudomonadales</taxon>
        <taxon>Pseudomonadaceae</taxon>
        <taxon>Pseudomonas</taxon>
    </lineage>
</organism>
<dbReference type="EMBL" id="CP027754">
    <property type="protein sequence ID" value="AZE53625.1"/>
    <property type="molecule type" value="Genomic_DNA"/>
</dbReference>
<proteinExistence type="predicted"/>
<reference evidence="1 2" key="1">
    <citation type="submission" date="2018-03" db="EMBL/GenBank/DDBJ databases">
        <title>Diversity of phytobeneficial traits revealed by whole-genome analysis of worldwide-isolated phenazine-producing Pseudomonas spp.</title>
        <authorList>
            <person name="Biessy A."/>
            <person name="Novinscak A."/>
            <person name="Blom J."/>
            <person name="Leger G."/>
            <person name="Thomashow L.S."/>
            <person name="Cazorla F.M."/>
            <person name="Josic D."/>
            <person name="Filion M."/>
        </authorList>
    </citation>
    <scope>NUCLEOTIDE SEQUENCE [LARGE SCALE GENOMIC DNA]</scope>
    <source>
        <strain evidence="1 2">30B</strain>
    </source>
</reference>
<dbReference type="RefSeq" id="WP_124376686.1">
    <property type="nucleotide sequence ID" value="NZ_CP027754.1"/>
</dbReference>
<dbReference type="Proteomes" id="UP000268696">
    <property type="component" value="Chromosome"/>
</dbReference>